<feature type="region of interest" description="Disordered" evidence="1">
    <location>
        <begin position="241"/>
        <end position="271"/>
    </location>
</feature>
<protein>
    <submittedName>
        <fullName evidence="2">Uncharacterized protein</fullName>
    </submittedName>
</protein>
<evidence type="ECO:0000256" key="1">
    <source>
        <dbReference type="SAM" id="MobiDB-lite"/>
    </source>
</evidence>
<dbReference type="OrthoDB" id="5578629at2759"/>
<proteinExistence type="predicted"/>
<evidence type="ECO:0000313" key="2">
    <source>
        <dbReference type="EMBL" id="KAJ2688694.1"/>
    </source>
</evidence>
<name>A0A9W8GHQ6_9FUNG</name>
<reference evidence="2" key="1">
    <citation type="submission" date="2022-07" db="EMBL/GenBank/DDBJ databases">
        <title>Phylogenomic reconstructions and comparative analyses of Kickxellomycotina fungi.</title>
        <authorList>
            <person name="Reynolds N.K."/>
            <person name="Stajich J.E."/>
            <person name="Barry K."/>
            <person name="Grigoriev I.V."/>
            <person name="Crous P."/>
            <person name="Smith M.E."/>
        </authorList>
    </citation>
    <scope>NUCLEOTIDE SEQUENCE</scope>
    <source>
        <strain evidence="2">CBS 109367</strain>
    </source>
</reference>
<feature type="region of interest" description="Disordered" evidence="1">
    <location>
        <begin position="178"/>
        <end position="210"/>
    </location>
</feature>
<dbReference type="AlphaFoldDB" id="A0A9W8GHQ6"/>
<keyword evidence="3" id="KW-1185">Reference proteome</keyword>
<dbReference type="Proteomes" id="UP001151516">
    <property type="component" value="Unassembled WGS sequence"/>
</dbReference>
<feature type="compositionally biased region" description="Low complexity" evidence="1">
    <location>
        <begin position="73"/>
        <end position="87"/>
    </location>
</feature>
<feature type="compositionally biased region" description="Polar residues" evidence="1">
    <location>
        <begin position="10"/>
        <end position="21"/>
    </location>
</feature>
<feature type="compositionally biased region" description="Low complexity" evidence="1">
    <location>
        <begin position="252"/>
        <end position="271"/>
    </location>
</feature>
<dbReference type="EMBL" id="JANBTX010000040">
    <property type="protein sequence ID" value="KAJ2688694.1"/>
    <property type="molecule type" value="Genomic_DNA"/>
</dbReference>
<evidence type="ECO:0000313" key="3">
    <source>
        <dbReference type="Proteomes" id="UP001151516"/>
    </source>
</evidence>
<organism evidence="2 3">
    <name type="scientific">Coemansia spiralis</name>
    <dbReference type="NCBI Taxonomy" id="417178"/>
    <lineage>
        <taxon>Eukaryota</taxon>
        <taxon>Fungi</taxon>
        <taxon>Fungi incertae sedis</taxon>
        <taxon>Zoopagomycota</taxon>
        <taxon>Kickxellomycotina</taxon>
        <taxon>Kickxellomycetes</taxon>
        <taxon>Kickxellales</taxon>
        <taxon>Kickxellaceae</taxon>
        <taxon>Coemansia</taxon>
    </lineage>
</organism>
<comment type="caution">
    <text evidence="2">The sequence shown here is derived from an EMBL/GenBank/DDBJ whole genome shotgun (WGS) entry which is preliminary data.</text>
</comment>
<gene>
    <name evidence="2" type="ORF">IWW39_001999</name>
</gene>
<accession>A0A9W8GHQ6</accession>
<feature type="compositionally biased region" description="Basic residues" evidence="1">
    <location>
        <begin position="99"/>
        <end position="115"/>
    </location>
</feature>
<feature type="region of interest" description="Disordered" evidence="1">
    <location>
        <begin position="1"/>
        <end position="123"/>
    </location>
</feature>
<sequence length="434" mass="47808">MWLRHKLGEQSRSSNGPSLTTDEWRNIPRNPVFYPPTPKKEHGAELAEESPAANDRSRPSRLMSRLKTMFVPKSSASAFDSQSDSKQPAMRLGAGSRNSLRRQPSKLGAFRRSKLVARSPVREDSISPDLRALADSDRIPSPTKGGEHSFPLDLIYSPAAIFVRTERRSPRRVHTVTTAYSPSLGARTGRSYSRSPGYPSNRSRDRVDRRNEDYCMFKYERPPASPTPYSQSVARSLSLDMPSFQPMPVPQPQQFSLNDPSRGSRSSQVSESTAIAVIDTMSQLADTGSQVSVLLTHESSTQLLCEPNAEATCEFSSRIHCSPSLQTLGLGLRAPNVVYSDVDLYLDFPLPSLPRLGIDVFEASRAGRRPYSEGFAEHAQVPECDCAFCDNCDSASLASTPSNQRAMYIRSSCAEAGLVKSTFDLVKLLPSAPQ</sequence>